<sequence length="268" mass="30493">MFYGAKEGKVEIGATDMNYVTFGRGQKNLIIIPGLGDGLKTVKGTKILLTVMYKLFAKEHKVYFFSRKNHIEEGYSTREMAEDQRIAMENLGIQNAYVMGISQGGMISQYLAIDYPQMVDKLVIGVSVSKQNDNMQKVIKNWIALAKNNDYKNLIIDTMEKTFTEDRLKKYRLCYPILTKAGKPKDFNRFIIQSNACLHHNAYDELDKIKCSTLVIGGDSDKIVGENASKEMAERINKSKLILYKGLGHGAYEETKDFNRQVLRFLIS</sequence>
<name>A0A6N7Y1S2_9FIRM</name>
<keyword evidence="2" id="KW-0378">Hydrolase</keyword>
<dbReference type="AlphaFoldDB" id="A0A6N7Y1S2"/>
<accession>A0A6N7Y1S2</accession>
<dbReference type="InterPro" id="IPR029058">
    <property type="entry name" value="AB_hydrolase_fold"/>
</dbReference>
<feature type="domain" description="AB hydrolase-1" evidence="1">
    <location>
        <begin position="72"/>
        <end position="254"/>
    </location>
</feature>
<dbReference type="InterPro" id="IPR000073">
    <property type="entry name" value="AB_hydrolase_1"/>
</dbReference>
<dbReference type="PRINTS" id="PR00111">
    <property type="entry name" value="ABHYDROLASE"/>
</dbReference>
<dbReference type="EMBL" id="VUNQ01000043">
    <property type="protein sequence ID" value="MSU02784.1"/>
    <property type="molecule type" value="Genomic_DNA"/>
</dbReference>
<evidence type="ECO:0000313" key="2">
    <source>
        <dbReference type="EMBL" id="MSU02784.1"/>
    </source>
</evidence>
<organism evidence="2 3">
    <name type="scientific">Tissierella pigra</name>
    <dbReference type="NCBI Taxonomy" id="2607614"/>
    <lineage>
        <taxon>Bacteria</taxon>
        <taxon>Bacillati</taxon>
        <taxon>Bacillota</taxon>
        <taxon>Tissierellia</taxon>
        <taxon>Tissierellales</taxon>
        <taxon>Tissierellaceae</taxon>
        <taxon>Tissierella</taxon>
    </lineage>
</organism>
<gene>
    <name evidence="2" type="ORF">FYJ83_15080</name>
</gene>
<dbReference type="InterPro" id="IPR050471">
    <property type="entry name" value="AB_hydrolase"/>
</dbReference>
<dbReference type="GO" id="GO:0016787">
    <property type="term" value="F:hydrolase activity"/>
    <property type="evidence" value="ECO:0007669"/>
    <property type="project" value="UniProtKB-KW"/>
</dbReference>
<dbReference type="PANTHER" id="PTHR43433:SF5">
    <property type="entry name" value="AB HYDROLASE-1 DOMAIN-CONTAINING PROTEIN"/>
    <property type="match status" value="1"/>
</dbReference>
<protein>
    <submittedName>
        <fullName evidence="2">Alpha/beta hydrolase</fullName>
    </submittedName>
</protein>
<dbReference type="Gene3D" id="3.40.50.1820">
    <property type="entry name" value="alpha/beta hydrolase"/>
    <property type="match status" value="1"/>
</dbReference>
<dbReference type="Proteomes" id="UP000469523">
    <property type="component" value="Unassembled WGS sequence"/>
</dbReference>
<proteinExistence type="predicted"/>
<dbReference type="RefSeq" id="WP_154441931.1">
    <property type="nucleotide sequence ID" value="NZ_VUNQ01000043.1"/>
</dbReference>
<dbReference type="SUPFAM" id="SSF53474">
    <property type="entry name" value="alpha/beta-Hydrolases"/>
    <property type="match status" value="1"/>
</dbReference>
<dbReference type="PANTHER" id="PTHR43433">
    <property type="entry name" value="HYDROLASE, ALPHA/BETA FOLD FAMILY PROTEIN"/>
    <property type="match status" value="1"/>
</dbReference>
<dbReference type="Pfam" id="PF00561">
    <property type="entry name" value="Abhydrolase_1"/>
    <property type="match status" value="1"/>
</dbReference>
<keyword evidence="3" id="KW-1185">Reference proteome</keyword>
<comment type="caution">
    <text evidence="2">The sequence shown here is derived from an EMBL/GenBank/DDBJ whole genome shotgun (WGS) entry which is preliminary data.</text>
</comment>
<reference evidence="2 3" key="1">
    <citation type="submission" date="2019-09" db="EMBL/GenBank/DDBJ databases">
        <title>In-depth cultivation of the pig gut microbiome towards novel bacterial diversity and tailored functional studies.</title>
        <authorList>
            <person name="Wylensek D."/>
            <person name="Hitch T.C.A."/>
            <person name="Clavel T."/>
        </authorList>
    </citation>
    <scope>NUCLEOTIDE SEQUENCE [LARGE SCALE GENOMIC DNA]</scope>
    <source>
        <strain evidence="2 3">WCA3-693-APC-4?</strain>
    </source>
</reference>
<evidence type="ECO:0000259" key="1">
    <source>
        <dbReference type="Pfam" id="PF00561"/>
    </source>
</evidence>
<evidence type="ECO:0000313" key="3">
    <source>
        <dbReference type="Proteomes" id="UP000469523"/>
    </source>
</evidence>